<evidence type="ECO:0000313" key="4">
    <source>
        <dbReference type="EMBL" id="MFD1313770.1"/>
    </source>
</evidence>
<dbReference type="PANTHER" id="PTHR16305">
    <property type="entry name" value="TESTICULAR SOLUBLE ADENYLYL CYCLASE"/>
    <property type="match status" value="1"/>
</dbReference>
<dbReference type="PANTHER" id="PTHR16305:SF35">
    <property type="entry name" value="TRANSCRIPTIONAL ACTIVATOR DOMAIN"/>
    <property type="match status" value="1"/>
</dbReference>
<dbReference type="EMBL" id="JBHTMM010000263">
    <property type="protein sequence ID" value="MFD1313770.1"/>
    <property type="molecule type" value="Genomic_DNA"/>
</dbReference>
<evidence type="ECO:0000256" key="1">
    <source>
        <dbReference type="ARBA" id="ARBA00022741"/>
    </source>
</evidence>
<evidence type="ECO:0000256" key="2">
    <source>
        <dbReference type="ARBA" id="ARBA00022840"/>
    </source>
</evidence>
<dbReference type="InterPro" id="IPR041664">
    <property type="entry name" value="AAA_16"/>
</dbReference>
<proteinExistence type="predicted"/>
<protein>
    <submittedName>
        <fullName evidence="4">AAA family ATPase</fullName>
    </submittedName>
</protein>
<comment type="caution">
    <text evidence="4">The sequence shown here is derived from an EMBL/GenBank/DDBJ whole genome shotgun (WGS) entry which is preliminary data.</text>
</comment>
<organism evidence="4 5">
    <name type="scientific">Streptomyces kaempferi</name>
    <dbReference type="NCBI Taxonomy" id="333725"/>
    <lineage>
        <taxon>Bacteria</taxon>
        <taxon>Bacillati</taxon>
        <taxon>Actinomycetota</taxon>
        <taxon>Actinomycetes</taxon>
        <taxon>Kitasatosporales</taxon>
        <taxon>Streptomycetaceae</taxon>
        <taxon>Streptomyces</taxon>
    </lineage>
</organism>
<keyword evidence="2" id="KW-0067">ATP-binding</keyword>
<reference evidence="5" key="1">
    <citation type="journal article" date="2019" name="Int. J. Syst. Evol. Microbiol.">
        <title>The Global Catalogue of Microorganisms (GCM) 10K type strain sequencing project: providing services to taxonomists for standard genome sequencing and annotation.</title>
        <authorList>
            <consortium name="The Broad Institute Genomics Platform"/>
            <consortium name="The Broad Institute Genome Sequencing Center for Infectious Disease"/>
            <person name="Wu L."/>
            <person name="Ma J."/>
        </authorList>
    </citation>
    <scope>NUCLEOTIDE SEQUENCE [LARGE SCALE GENOMIC DNA]</scope>
    <source>
        <strain evidence="5">CGMCC 4.7020</strain>
    </source>
</reference>
<keyword evidence="5" id="KW-1185">Reference proteome</keyword>
<dbReference type="RefSeq" id="WP_381331371.1">
    <property type="nucleotide sequence ID" value="NZ_JBHTMM010000263.1"/>
</dbReference>
<evidence type="ECO:0000313" key="5">
    <source>
        <dbReference type="Proteomes" id="UP001597058"/>
    </source>
</evidence>
<accession>A0ABW3XXD0</accession>
<dbReference type="Pfam" id="PF13191">
    <property type="entry name" value="AAA_16"/>
    <property type="match status" value="1"/>
</dbReference>
<name>A0ABW3XXD0_9ACTN</name>
<evidence type="ECO:0000259" key="3">
    <source>
        <dbReference type="Pfam" id="PF13191"/>
    </source>
</evidence>
<feature type="domain" description="Orc1-like AAA ATPase" evidence="3">
    <location>
        <begin position="4"/>
        <end position="157"/>
    </location>
</feature>
<sequence>MLHGRTTECQRLDQLLAEARSGHSGTLVISGEPGIGKSALLDYLEGQASGCRVMRASGVESEMELAFAGLHQLGLPNLHELERLPVPLRDALMGAFGLRDPPDRFLVGIATLMLFSEVAQQQPLVCLVDDVQWLDQASVQALAFTGRRLLAEPVLLVFAARENAGGELVVLR</sequence>
<dbReference type="Gene3D" id="3.40.50.300">
    <property type="entry name" value="P-loop containing nucleotide triphosphate hydrolases"/>
    <property type="match status" value="1"/>
</dbReference>
<gene>
    <name evidence="4" type="ORF">ACFQ5X_49975</name>
</gene>
<keyword evidence="1" id="KW-0547">Nucleotide-binding</keyword>
<dbReference type="SUPFAM" id="SSF52540">
    <property type="entry name" value="P-loop containing nucleoside triphosphate hydrolases"/>
    <property type="match status" value="1"/>
</dbReference>
<dbReference type="InterPro" id="IPR027417">
    <property type="entry name" value="P-loop_NTPase"/>
</dbReference>
<dbReference type="Proteomes" id="UP001597058">
    <property type="component" value="Unassembled WGS sequence"/>
</dbReference>